<feature type="domain" description="Reverse transcriptase Ty1/copia-type" evidence="1">
    <location>
        <begin position="3"/>
        <end position="91"/>
    </location>
</feature>
<dbReference type="Proteomes" id="UP000697107">
    <property type="component" value="Unassembled WGS sequence"/>
</dbReference>
<dbReference type="AlphaFoldDB" id="A0A8T0ZHL7"/>
<dbReference type="Pfam" id="PF07727">
    <property type="entry name" value="RVT_2"/>
    <property type="match status" value="1"/>
</dbReference>
<name>A0A8T0ZHL7_9STRA</name>
<evidence type="ECO:0000259" key="1">
    <source>
        <dbReference type="Pfam" id="PF07727"/>
    </source>
</evidence>
<gene>
    <name evidence="2" type="ORF">PC113_g6831</name>
    <name evidence="3" type="ORF">PC115_g20377</name>
    <name evidence="4" type="ORF">PC118_g20490</name>
</gene>
<dbReference type="EMBL" id="RCML01001243">
    <property type="protein sequence ID" value="KAG2964173.1"/>
    <property type="molecule type" value="Genomic_DNA"/>
</dbReference>
<evidence type="ECO:0000313" key="4">
    <source>
        <dbReference type="EMBL" id="KAG2964173.1"/>
    </source>
</evidence>
<accession>A0A8T0ZHL7</accession>
<dbReference type="EMBL" id="RCMG01000143">
    <property type="protein sequence ID" value="KAG2861828.1"/>
    <property type="molecule type" value="Genomic_DNA"/>
</dbReference>
<dbReference type="Proteomes" id="UP000774804">
    <property type="component" value="Unassembled WGS sequence"/>
</dbReference>
<organism evidence="2 5">
    <name type="scientific">Phytophthora cactorum</name>
    <dbReference type="NCBI Taxonomy" id="29920"/>
    <lineage>
        <taxon>Eukaryota</taxon>
        <taxon>Sar</taxon>
        <taxon>Stramenopiles</taxon>
        <taxon>Oomycota</taxon>
        <taxon>Peronosporomycetes</taxon>
        <taxon>Peronosporales</taxon>
        <taxon>Peronosporaceae</taxon>
        <taxon>Phytophthora</taxon>
    </lineage>
</organism>
<dbReference type="Proteomes" id="UP000735874">
    <property type="component" value="Unassembled WGS sequence"/>
</dbReference>
<proteinExistence type="predicted"/>
<evidence type="ECO:0000313" key="5">
    <source>
        <dbReference type="Proteomes" id="UP000735874"/>
    </source>
</evidence>
<protein>
    <recommendedName>
        <fullName evidence="1">Reverse transcriptase Ty1/copia-type domain-containing protein</fullName>
    </recommendedName>
</protein>
<sequence length="101" mass="11271">MDAGVYVRTVGVNRVFVMVYVDDRLVVGTKSDIEIVVTELKSEFKIKDLGNVKNLLGMEITYVPGHILTISQKDYCKKVLKKFKRGVASCSPKTLCTSLTK</sequence>
<dbReference type="EMBL" id="RCMI01001275">
    <property type="protein sequence ID" value="KAG2887352.1"/>
    <property type="molecule type" value="Genomic_DNA"/>
</dbReference>
<comment type="caution">
    <text evidence="2">The sequence shown here is derived from an EMBL/GenBank/DDBJ whole genome shotgun (WGS) entry which is preliminary data.</text>
</comment>
<evidence type="ECO:0000313" key="2">
    <source>
        <dbReference type="EMBL" id="KAG2861828.1"/>
    </source>
</evidence>
<evidence type="ECO:0000313" key="3">
    <source>
        <dbReference type="EMBL" id="KAG2887352.1"/>
    </source>
</evidence>
<reference evidence="2" key="1">
    <citation type="submission" date="2018-10" db="EMBL/GenBank/DDBJ databases">
        <title>Effector identification in a new, highly contiguous assembly of the strawberry crown rot pathogen Phytophthora cactorum.</title>
        <authorList>
            <person name="Armitage A.D."/>
            <person name="Nellist C.F."/>
            <person name="Bates H."/>
            <person name="Vickerstaff R.J."/>
            <person name="Harrison R.J."/>
        </authorList>
    </citation>
    <scope>NUCLEOTIDE SEQUENCE</scope>
    <source>
        <strain evidence="2">15-7</strain>
        <strain evidence="3">4032</strain>
        <strain evidence="4">P415</strain>
    </source>
</reference>
<dbReference type="InterPro" id="IPR013103">
    <property type="entry name" value="RVT_2"/>
</dbReference>